<evidence type="ECO:0000256" key="1">
    <source>
        <dbReference type="ARBA" id="ARBA00022649"/>
    </source>
</evidence>
<reference evidence="3" key="1">
    <citation type="submission" date="2018-11" db="EMBL/GenBank/DDBJ databases">
        <title>Proposal to divide the Flavobacteriaceae and reorganize its genera based on Amino Acid Identity values calculated from whole genome sequences.</title>
        <authorList>
            <person name="Nicholson A.C."/>
            <person name="Gulvik C.A."/>
            <person name="Whitney A.M."/>
            <person name="Humrighouse B.W."/>
            <person name="Bell M."/>
            <person name="Holmes B."/>
            <person name="Steigerwalt A."/>
            <person name="Villarma A."/>
            <person name="Sheth M."/>
            <person name="Batra D."/>
            <person name="Pryor J."/>
            <person name="Bernardet J.-F."/>
            <person name="Hugo C."/>
            <person name="Kampfer P."/>
            <person name="Newman J."/>
            <person name="Mcquiston J.R."/>
        </authorList>
    </citation>
    <scope>NUCLEOTIDE SEQUENCE [LARGE SCALE GENOMIC DNA]</scope>
    <source>
        <strain evidence="3">DSM 22165</strain>
    </source>
</reference>
<dbReference type="RefSeq" id="WP_123280949.1">
    <property type="nucleotide sequence ID" value="NZ_DALZAR010000001.1"/>
</dbReference>
<accession>A0A3N0XA00</accession>
<protein>
    <submittedName>
        <fullName evidence="2">Type II toxin-antitoxin system RelE/ParE family toxin</fullName>
    </submittedName>
</protein>
<evidence type="ECO:0000313" key="2">
    <source>
        <dbReference type="EMBL" id="ROI14118.1"/>
    </source>
</evidence>
<dbReference type="InterPro" id="IPR035093">
    <property type="entry name" value="RelE/ParE_toxin_dom_sf"/>
</dbReference>
<reference evidence="3" key="2">
    <citation type="submission" date="2018-11" db="EMBL/GenBank/DDBJ databases">
        <title>Proposal to divide the Flavobacteriaceae and reorganize its genera based on Amino Acid Identity values calculated from whole genome sequences.</title>
        <authorList>
            <person name="Nicholson A.C."/>
            <person name="Gulvik C.A."/>
            <person name="Whitney A.M."/>
            <person name="Humrighouse B.W."/>
            <person name="Bell M."/>
            <person name="Holmes B."/>
            <person name="Steigerwalt A."/>
            <person name="Villarma A."/>
            <person name="Sheth M."/>
            <person name="Batra D."/>
            <person name="Pryor J."/>
            <person name="Bernardet J.-F."/>
            <person name="Hugo C."/>
            <person name="Kampfer P."/>
            <person name="Newman J."/>
            <person name="Mcquiston J."/>
        </authorList>
    </citation>
    <scope>NUCLEOTIDE SEQUENCE [LARGE SCALE GENOMIC DNA]</scope>
    <source>
        <strain evidence="3">DSM 22165</strain>
    </source>
</reference>
<name>A0A3N0XA00_9FLAO</name>
<dbReference type="Gene3D" id="3.30.2310.20">
    <property type="entry name" value="RelE-like"/>
    <property type="match status" value="1"/>
</dbReference>
<dbReference type="Pfam" id="PF05016">
    <property type="entry name" value="ParE_toxin"/>
    <property type="match status" value="1"/>
</dbReference>
<gene>
    <name evidence="2" type="ORF">EGH73_05070</name>
</gene>
<keyword evidence="1" id="KW-1277">Toxin-antitoxin system</keyword>
<proteinExistence type="predicted"/>
<dbReference type="Proteomes" id="UP000267623">
    <property type="component" value="Unassembled WGS sequence"/>
</dbReference>
<dbReference type="EMBL" id="RJTU01000034">
    <property type="protein sequence ID" value="ROI14118.1"/>
    <property type="molecule type" value="Genomic_DNA"/>
</dbReference>
<sequence>MAKRLIWSPVAREIRKEILQYWILRNKSKRYSQKLNILFENSAQQIADFPHSGISISGNVYRGKLIKDYYILYKIKDDSVEILFIWDTRKDPADLLKLVMNFK</sequence>
<comment type="caution">
    <text evidence="2">The sequence shown here is derived from an EMBL/GenBank/DDBJ whole genome shotgun (WGS) entry which is preliminary data.</text>
</comment>
<evidence type="ECO:0000313" key="3">
    <source>
        <dbReference type="Proteomes" id="UP000267623"/>
    </source>
</evidence>
<dbReference type="AlphaFoldDB" id="A0A3N0XA00"/>
<dbReference type="InterPro" id="IPR007712">
    <property type="entry name" value="RelE/ParE_toxin"/>
</dbReference>
<organism evidence="2 3">
    <name type="scientific">Epilithonimonas hominis</name>
    <dbReference type="NCBI Taxonomy" id="420404"/>
    <lineage>
        <taxon>Bacteria</taxon>
        <taxon>Pseudomonadati</taxon>
        <taxon>Bacteroidota</taxon>
        <taxon>Flavobacteriia</taxon>
        <taxon>Flavobacteriales</taxon>
        <taxon>Weeksellaceae</taxon>
        <taxon>Chryseobacterium group</taxon>
        <taxon>Epilithonimonas</taxon>
    </lineage>
</organism>